<comment type="caution">
    <text evidence="1">The sequence shown here is derived from an EMBL/GenBank/DDBJ whole genome shotgun (WGS) entry which is preliminary data.</text>
</comment>
<dbReference type="EMBL" id="AMYD01003204">
    <property type="protein sequence ID" value="EQB46905.1"/>
    <property type="molecule type" value="Genomic_DNA"/>
</dbReference>
<evidence type="ECO:0000313" key="2">
    <source>
        <dbReference type="Proteomes" id="UP000015530"/>
    </source>
</evidence>
<accession>T0LET8</accession>
<reference evidence="2" key="1">
    <citation type="journal article" date="2013" name="Mol. Plant Microbe Interact.">
        <title>Global aspects of pacC regulation of pathogenicity genes in Colletotrichum gloeosporioides as revealed by transcriptome analysis.</title>
        <authorList>
            <person name="Alkan N."/>
            <person name="Meng X."/>
            <person name="Friedlander G."/>
            <person name="Reuveni E."/>
            <person name="Sukno S."/>
            <person name="Sherman A."/>
            <person name="Thon M."/>
            <person name="Fluhr R."/>
            <person name="Prusky D."/>
        </authorList>
    </citation>
    <scope>NUCLEOTIDE SEQUENCE [LARGE SCALE GENOMIC DNA]</scope>
    <source>
        <strain evidence="2">Cg-14</strain>
    </source>
</reference>
<protein>
    <submittedName>
        <fullName evidence="1">Uncharacterized protein</fullName>
    </submittedName>
</protein>
<dbReference type="HOGENOM" id="CLU_3351035_0_0_1"/>
<name>T0LET8_COLGC</name>
<sequence length="37" mass="3783">MAQSIQAGLAPLGVARMACAPCAAKRSMMSSSHAKSY</sequence>
<evidence type="ECO:0000313" key="1">
    <source>
        <dbReference type="EMBL" id="EQB46905.1"/>
    </source>
</evidence>
<proteinExistence type="predicted"/>
<gene>
    <name evidence="1" type="ORF">CGLO_14011</name>
</gene>
<dbReference type="AlphaFoldDB" id="T0LET8"/>
<dbReference type="Proteomes" id="UP000015530">
    <property type="component" value="Unassembled WGS sequence"/>
</dbReference>
<organism evidence="1 2">
    <name type="scientific">Colletotrichum gloeosporioides (strain Cg-14)</name>
    <name type="common">Anthracnose fungus</name>
    <name type="synonym">Glomerella cingulata</name>
    <dbReference type="NCBI Taxonomy" id="1237896"/>
    <lineage>
        <taxon>Eukaryota</taxon>
        <taxon>Fungi</taxon>
        <taxon>Dikarya</taxon>
        <taxon>Ascomycota</taxon>
        <taxon>Pezizomycotina</taxon>
        <taxon>Sordariomycetes</taxon>
        <taxon>Hypocreomycetidae</taxon>
        <taxon>Glomerellales</taxon>
        <taxon>Glomerellaceae</taxon>
        <taxon>Colletotrichum</taxon>
        <taxon>Colletotrichum gloeosporioides species complex</taxon>
    </lineage>
</organism>